<dbReference type="CDD" id="cd02144">
    <property type="entry name" value="iodotyrosine_dehalogenase"/>
    <property type="match status" value="1"/>
</dbReference>
<dbReference type="SUPFAM" id="SSF55469">
    <property type="entry name" value="FMN-dependent nitroreductase-like"/>
    <property type="match status" value="2"/>
</dbReference>
<dbReference type="PANTHER" id="PTHR23026:SF90">
    <property type="entry name" value="IODOTYROSINE DEIODINASE 1"/>
    <property type="match status" value="1"/>
</dbReference>
<evidence type="ECO:0000256" key="1">
    <source>
        <dbReference type="ARBA" id="ARBA00022630"/>
    </source>
</evidence>
<feature type="domain" description="Nitroreductase" evidence="4">
    <location>
        <begin position="32"/>
        <end position="183"/>
    </location>
</feature>
<evidence type="ECO:0000256" key="2">
    <source>
        <dbReference type="ARBA" id="ARBA00022643"/>
    </source>
</evidence>
<dbReference type="Gene3D" id="3.40.109.10">
    <property type="entry name" value="NADH Oxidase"/>
    <property type="match status" value="2"/>
</dbReference>
<accession>A0A1G8VD29</accession>
<feature type="domain" description="Nitroreductase" evidence="4">
    <location>
        <begin position="239"/>
        <end position="398"/>
    </location>
</feature>
<dbReference type="RefSeq" id="WP_052811839.1">
    <property type="nucleotide sequence ID" value="NZ_JARTHN010000018.1"/>
</dbReference>
<reference evidence="5 6" key="1">
    <citation type="submission" date="2016-10" db="EMBL/GenBank/DDBJ databases">
        <authorList>
            <person name="de Groot N.N."/>
        </authorList>
    </citation>
    <scope>NUCLEOTIDE SEQUENCE [LARGE SCALE GENOMIC DNA]</scope>
    <source>
        <strain evidence="5 6">DSM 2895</strain>
    </source>
</reference>
<organism evidence="5 6">
    <name type="scientific">Aneurinibacillus migulanus</name>
    <name type="common">Bacillus migulanus</name>
    <dbReference type="NCBI Taxonomy" id="47500"/>
    <lineage>
        <taxon>Bacteria</taxon>
        <taxon>Bacillati</taxon>
        <taxon>Bacillota</taxon>
        <taxon>Bacilli</taxon>
        <taxon>Bacillales</taxon>
        <taxon>Paenibacillaceae</taxon>
        <taxon>Aneurinibacillus group</taxon>
        <taxon>Aneurinibacillus</taxon>
    </lineage>
</organism>
<dbReference type="EMBL" id="FNED01000023">
    <property type="protein sequence ID" value="SDJ63255.1"/>
    <property type="molecule type" value="Genomic_DNA"/>
</dbReference>
<keyword evidence="3" id="KW-0560">Oxidoreductase</keyword>
<evidence type="ECO:0000256" key="3">
    <source>
        <dbReference type="ARBA" id="ARBA00023002"/>
    </source>
</evidence>
<dbReference type="AlphaFoldDB" id="A0A1G8VD29"/>
<keyword evidence="2" id="KW-0288">FMN</keyword>
<keyword evidence="1" id="KW-0285">Flavoprotein</keyword>
<name>A0A1G8VD29_ANEMI</name>
<sequence>MAVSNGYIKLNFERVSADEQFSRVEHYVQTMEKRKIVRSFSDRPVSEKLVEKAIETAGRAPSGANQQPWTYVLIKDPVIKKEIRKAAELEDENSGNKQYLEDAPYLVALFRINYGLAKQADGSLKKVRHYYVPESTPLSGGFFLAALQHAGLDCLVHAPVAASQQILHRPKNEKPLLLFAVGYAKDQALGCTGKPLSDIVISNASFSNSVSSASNEGETLIVNDETQLAAIESYFQFMKKRRNVRQYARENVDINLLHQAMRAVAIDPFGGEQPYRFAIVSNNEQKQKIRELAEIEEVKLYQERISDEWREALAPLGTNESKPHLTDAAHLVVAFYDTNERNNFALERASMAVGILMGALHHAGLCTLTYTPSPMAFLRDYLERPKNEMPFIVLPVGYPAADCEVPNITKKPLSEVLVKF</sequence>
<proteinExistence type="predicted"/>
<evidence type="ECO:0000313" key="6">
    <source>
        <dbReference type="Proteomes" id="UP000182836"/>
    </source>
</evidence>
<dbReference type="PANTHER" id="PTHR23026">
    <property type="entry name" value="NADPH NITROREDUCTASE"/>
    <property type="match status" value="1"/>
</dbReference>
<dbReference type="Pfam" id="PF00881">
    <property type="entry name" value="Nitroreductase"/>
    <property type="match status" value="2"/>
</dbReference>
<protein>
    <submittedName>
        <fullName evidence="5">Nitroreductase</fullName>
    </submittedName>
</protein>
<dbReference type="InterPro" id="IPR000415">
    <property type="entry name" value="Nitroreductase-like"/>
</dbReference>
<dbReference type="Proteomes" id="UP000182836">
    <property type="component" value="Unassembled WGS sequence"/>
</dbReference>
<evidence type="ECO:0000313" key="5">
    <source>
        <dbReference type="EMBL" id="SDJ63255.1"/>
    </source>
</evidence>
<dbReference type="GO" id="GO:0016491">
    <property type="term" value="F:oxidoreductase activity"/>
    <property type="evidence" value="ECO:0007669"/>
    <property type="project" value="UniProtKB-KW"/>
</dbReference>
<gene>
    <name evidence="5" type="ORF">SAMN04487909_1236</name>
</gene>
<dbReference type="InterPro" id="IPR029479">
    <property type="entry name" value="Nitroreductase"/>
</dbReference>
<dbReference type="InterPro" id="IPR050627">
    <property type="entry name" value="Nitroreductase/BluB"/>
</dbReference>
<evidence type="ECO:0000259" key="4">
    <source>
        <dbReference type="Pfam" id="PF00881"/>
    </source>
</evidence>